<feature type="domain" description="Reelin" evidence="11">
    <location>
        <begin position="11"/>
        <end position="180"/>
    </location>
</feature>
<dbReference type="InterPro" id="IPR051237">
    <property type="entry name" value="Ferric-chelate_Red/DefProt"/>
</dbReference>
<evidence type="ECO:0000313" key="13">
    <source>
        <dbReference type="Proteomes" id="UP001374579"/>
    </source>
</evidence>
<evidence type="ECO:0000256" key="4">
    <source>
        <dbReference type="ARBA" id="ARBA00022529"/>
    </source>
</evidence>
<evidence type="ECO:0000256" key="1">
    <source>
        <dbReference type="ARBA" id="ARBA00004613"/>
    </source>
</evidence>
<evidence type="ECO:0000256" key="9">
    <source>
        <dbReference type="SAM" id="MobiDB-lite"/>
    </source>
</evidence>
<organism evidence="12 13">
    <name type="scientific">Littorina saxatilis</name>
    <dbReference type="NCBI Taxonomy" id="31220"/>
    <lineage>
        <taxon>Eukaryota</taxon>
        <taxon>Metazoa</taxon>
        <taxon>Spiralia</taxon>
        <taxon>Lophotrochozoa</taxon>
        <taxon>Mollusca</taxon>
        <taxon>Gastropoda</taxon>
        <taxon>Caenogastropoda</taxon>
        <taxon>Littorinimorpha</taxon>
        <taxon>Littorinoidea</taxon>
        <taxon>Littorinidae</taxon>
        <taxon>Littorina</taxon>
    </lineage>
</organism>
<keyword evidence="13" id="KW-1185">Reference proteome</keyword>
<dbReference type="PROSITE" id="PS51019">
    <property type="entry name" value="REELIN"/>
    <property type="match status" value="1"/>
</dbReference>
<dbReference type="GO" id="GO:0042742">
    <property type="term" value="P:defense response to bacterium"/>
    <property type="evidence" value="ECO:0007669"/>
    <property type="project" value="UniProtKB-KW"/>
</dbReference>
<comment type="subcellular location">
    <subcellularLocation>
        <location evidence="1">Secreted</location>
    </subcellularLocation>
</comment>
<feature type="chain" id="PRO_5042913133" description="Reelin domain-containing protein" evidence="10">
    <location>
        <begin position="21"/>
        <end position="248"/>
    </location>
</feature>
<evidence type="ECO:0000256" key="3">
    <source>
        <dbReference type="ARBA" id="ARBA00022525"/>
    </source>
</evidence>
<dbReference type="EMBL" id="JBAMIC010000011">
    <property type="protein sequence ID" value="KAK7100444.1"/>
    <property type="molecule type" value="Genomic_DNA"/>
</dbReference>
<evidence type="ECO:0000256" key="8">
    <source>
        <dbReference type="ARBA" id="ARBA00023022"/>
    </source>
</evidence>
<dbReference type="InterPro" id="IPR002861">
    <property type="entry name" value="Reeler_dom"/>
</dbReference>
<keyword evidence="6 10" id="KW-0732">Signal</keyword>
<dbReference type="GO" id="GO:0045087">
    <property type="term" value="P:innate immune response"/>
    <property type="evidence" value="ECO:0007669"/>
    <property type="project" value="UniProtKB-KW"/>
</dbReference>
<dbReference type="Proteomes" id="UP001374579">
    <property type="component" value="Unassembled WGS sequence"/>
</dbReference>
<evidence type="ECO:0000256" key="10">
    <source>
        <dbReference type="SAM" id="SignalP"/>
    </source>
</evidence>
<dbReference type="CDD" id="cd08544">
    <property type="entry name" value="Reeler"/>
    <property type="match status" value="1"/>
</dbReference>
<comment type="similarity">
    <text evidence="2">Belongs to the insect defense protein family.</text>
</comment>
<dbReference type="AlphaFoldDB" id="A0AAN9GAF1"/>
<evidence type="ECO:0000256" key="6">
    <source>
        <dbReference type="ARBA" id="ARBA00022729"/>
    </source>
</evidence>
<dbReference type="InterPro" id="IPR042307">
    <property type="entry name" value="Reeler_sf"/>
</dbReference>
<dbReference type="PANTHER" id="PTHR45828:SF9">
    <property type="entry name" value="CELL WALL INTEGRITY AND STRESS RESPONSE COMPONENT 4-LIKE-RELATED"/>
    <property type="match status" value="1"/>
</dbReference>
<dbReference type="Gene3D" id="2.60.40.4060">
    <property type="entry name" value="Reeler domain"/>
    <property type="match status" value="1"/>
</dbReference>
<dbReference type="FunFam" id="2.60.40.4060:FF:000003">
    <property type="entry name" value="Ferric chelate reductase 1"/>
    <property type="match status" value="1"/>
</dbReference>
<reference evidence="12 13" key="1">
    <citation type="submission" date="2024-02" db="EMBL/GenBank/DDBJ databases">
        <title>Chromosome-scale genome assembly of the rough periwinkle Littorina saxatilis.</title>
        <authorList>
            <person name="De Jode A."/>
            <person name="Faria R."/>
            <person name="Formenti G."/>
            <person name="Sims Y."/>
            <person name="Smith T.P."/>
            <person name="Tracey A."/>
            <person name="Wood J.M.D."/>
            <person name="Zagrodzka Z.B."/>
            <person name="Johannesson K."/>
            <person name="Butlin R.K."/>
            <person name="Leder E.H."/>
        </authorList>
    </citation>
    <scope>NUCLEOTIDE SEQUENCE [LARGE SCALE GENOMIC DNA]</scope>
    <source>
        <strain evidence="12">Snail1</strain>
        <tissue evidence="12">Muscle</tissue>
    </source>
</reference>
<feature type="region of interest" description="Disordered" evidence="9">
    <location>
        <begin position="192"/>
        <end position="223"/>
    </location>
</feature>
<evidence type="ECO:0000256" key="5">
    <source>
        <dbReference type="ARBA" id="ARBA00022588"/>
    </source>
</evidence>
<keyword evidence="3" id="KW-0964">Secreted</keyword>
<feature type="compositionally biased region" description="Polar residues" evidence="9">
    <location>
        <begin position="195"/>
        <end position="204"/>
    </location>
</feature>
<evidence type="ECO:0000313" key="12">
    <source>
        <dbReference type="EMBL" id="KAK7100444.1"/>
    </source>
</evidence>
<dbReference type="Pfam" id="PF02014">
    <property type="entry name" value="Reeler"/>
    <property type="match status" value="1"/>
</dbReference>
<dbReference type="PANTHER" id="PTHR45828">
    <property type="entry name" value="CYTOCHROME B561/FERRIC REDUCTASE TRANSMEMBRANE"/>
    <property type="match status" value="1"/>
</dbReference>
<dbReference type="GO" id="GO:0016020">
    <property type="term" value="C:membrane"/>
    <property type="evidence" value="ECO:0007669"/>
    <property type="project" value="TreeGrafter"/>
</dbReference>
<dbReference type="GO" id="GO:0005576">
    <property type="term" value="C:extracellular region"/>
    <property type="evidence" value="ECO:0007669"/>
    <property type="project" value="UniProtKB-SubCell"/>
</dbReference>
<protein>
    <recommendedName>
        <fullName evidence="11">Reelin domain-containing protein</fullName>
    </recommendedName>
</protein>
<keyword evidence="4" id="KW-0929">Antimicrobial</keyword>
<evidence type="ECO:0000259" key="11">
    <source>
        <dbReference type="PROSITE" id="PS51019"/>
    </source>
</evidence>
<comment type="caution">
    <text evidence="12">The sequence shown here is derived from an EMBL/GenBank/DDBJ whole genome shotgun (WGS) entry which is preliminary data.</text>
</comment>
<keyword evidence="7" id="KW-0391">Immunity</keyword>
<evidence type="ECO:0000256" key="2">
    <source>
        <dbReference type="ARBA" id="ARBA00008501"/>
    </source>
</evidence>
<feature type="signal peptide" evidence="10">
    <location>
        <begin position="1"/>
        <end position="20"/>
    </location>
</feature>
<keyword evidence="5" id="KW-0399">Innate immunity</keyword>
<name>A0AAN9GAF1_9CAEN</name>
<keyword evidence="8" id="KW-0044">Antibiotic</keyword>
<accession>A0AAN9GAF1</accession>
<evidence type="ECO:0000256" key="7">
    <source>
        <dbReference type="ARBA" id="ARBA00022859"/>
    </source>
</evidence>
<gene>
    <name evidence="12" type="ORF">V1264_023403</name>
</gene>
<proteinExistence type="inferred from homology"/>
<sequence>MWQVCFPLLLTSLLVTSSRGYPTGAPTEVCSSMFPHHGAEPQTSAVPYSITVESSIYTPGSTQTPIKVTVMSEDTAFKGLIVQARSLSDCNKTVGTFQLDQSERDLKLVTCRQANDGVTHTNKNVKTTKSFMWIPPATGMGHVYIRATVVQATEAFWNTVQSEIIFQGSNDATTKNTCKPPPTMENAAILDANLPSDNGNTGDQSNENHDNSHENDDDNGITDDGNTGASFSFSHAVMTLLFLVAVWF</sequence>